<accession>A0ACC0L7W4</accession>
<proteinExistence type="predicted"/>
<dbReference type="Proteomes" id="UP001062846">
    <property type="component" value="Chromosome 13"/>
</dbReference>
<comment type="caution">
    <text evidence="1">The sequence shown here is derived from an EMBL/GenBank/DDBJ whole genome shotgun (WGS) entry which is preliminary data.</text>
</comment>
<evidence type="ECO:0000313" key="2">
    <source>
        <dbReference type="Proteomes" id="UP001062846"/>
    </source>
</evidence>
<evidence type="ECO:0000313" key="1">
    <source>
        <dbReference type="EMBL" id="KAI8524611.1"/>
    </source>
</evidence>
<sequence length="67" mass="7654">MAYDYLAKKLSIYVSDDCGSALTMFAFEEAAKFGSHWLPFCRKNSAVERCPKAYFNRISFGPMKQSK</sequence>
<keyword evidence="2" id="KW-1185">Reference proteome</keyword>
<organism evidence="1 2">
    <name type="scientific">Rhododendron molle</name>
    <name type="common">Chinese azalea</name>
    <name type="synonym">Azalea mollis</name>
    <dbReference type="NCBI Taxonomy" id="49168"/>
    <lineage>
        <taxon>Eukaryota</taxon>
        <taxon>Viridiplantae</taxon>
        <taxon>Streptophyta</taxon>
        <taxon>Embryophyta</taxon>
        <taxon>Tracheophyta</taxon>
        <taxon>Spermatophyta</taxon>
        <taxon>Magnoliopsida</taxon>
        <taxon>eudicotyledons</taxon>
        <taxon>Gunneridae</taxon>
        <taxon>Pentapetalae</taxon>
        <taxon>asterids</taxon>
        <taxon>Ericales</taxon>
        <taxon>Ericaceae</taxon>
        <taxon>Ericoideae</taxon>
        <taxon>Rhodoreae</taxon>
        <taxon>Rhododendron</taxon>
    </lineage>
</organism>
<protein>
    <submittedName>
        <fullName evidence="1">Uncharacterized protein</fullName>
    </submittedName>
</protein>
<dbReference type="EMBL" id="CM046400">
    <property type="protein sequence ID" value="KAI8524611.1"/>
    <property type="molecule type" value="Genomic_DNA"/>
</dbReference>
<gene>
    <name evidence="1" type="ORF">RHMOL_Rhmol13G0162300</name>
</gene>
<name>A0ACC0L7W4_RHOML</name>
<reference evidence="1" key="1">
    <citation type="submission" date="2022-02" db="EMBL/GenBank/DDBJ databases">
        <title>Plant Genome Project.</title>
        <authorList>
            <person name="Zhang R.-G."/>
        </authorList>
    </citation>
    <scope>NUCLEOTIDE SEQUENCE</scope>
    <source>
        <strain evidence="1">AT1</strain>
    </source>
</reference>